<dbReference type="Pfam" id="PF00771">
    <property type="entry name" value="FHIPEP"/>
    <property type="match status" value="1"/>
</dbReference>
<proteinExistence type="inferred from homology"/>
<dbReference type="InterPro" id="IPR042193">
    <property type="entry name" value="FHIPEP_3"/>
</dbReference>
<evidence type="ECO:0000313" key="9">
    <source>
        <dbReference type="Proteomes" id="UP001250932"/>
    </source>
</evidence>
<keyword evidence="7" id="KW-1006">Bacterial flagellum protein export</keyword>
<comment type="subcellular location">
    <subcellularLocation>
        <location evidence="1 7">Cell membrane</location>
        <topology evidence="1 7">Multi-pass membrane protein</topology>
    </subcellularLocation>
</comment>
<evidence type="ECO:0000256" key="1">
    <source>
        <dbReference type="ARBA" id="ARBA00004651"/>
    </source>
</evidence>
<evidence type="ECO:0000256" key="3">
    <source>
        <dbReference type="ARBA" id="ARBA00022475"/>
    </source>
</evidence>
<keyword evidence="8" id="KW-0969">Cilium</keyword>
<feature type="transmembrane region" description="Helical" evidence="7">
    <location>
        <begin position="283"/>
        <end position="302"/>
    </location>
</feature>
<dbReference type="PRINTS" id="PR00949">
    <property type="entry name" value="TYPE3IMAPROT"/>
</dbReference>
<dbReference type="RefSeq" id="WP_313832249.1">
    <property type="nucleotide sequence ID" value="NZ_JAQOUE010000001.1"/>
</dbReference>
<dbReference type="InterPro" id="IPR042194">
    <property type="entry name" value="FHIPEP_1"/>
</dbReference>
<dbReference type="NCBIfam" id="TIGR01398">
    <property type="entry name" value="FlhA"/>
    <property type="match status" value="1"/>
</dbReference>
<keyword evidence="8" id="KW-0966">Cell projection</keyword>
<comment type="similarity">
    <text evidence="2 7">Belongs to the FHIPEP (flagella/HR/invasion proteins export pore) family.</text>
</comment>
<feature type="transmembrane region" description="Helical" evidence="7">
    <location>
        <begin position="20"/>
        <end position="38"/>
    </location>
</feature>
<dbReference type="Proteomes" id="UP001250932">
    <property type="component" value="Unassembled WGS sequence"/>
</dbReference>
<protein>
    <recommendedName>
        <fullName evidence="7">Flagellar biosynthesis protein FlhA</fullName>
    </recommendedName>
</protein>
<evidence type="ECO:0000256" key="2">
    <source>
        <dbReference type="ARBA" id="ARBA00008835"/>
    </source>
</evidence>
<dbReference type="Gene3D" id="3.40.30.60">
    <property type="entry name" value="FHIPEP family, domain 1"/>
    <property type="match status" value="1"/>
</dbReference>
<evidence type="ECO:0000256" key="5">
    <source>
        <dbReference type="ARBA" id="ARBA00022989"/>
    </source>
</evidence>
<name>A0ABU3K6D5_9BACT</name>
<dbReference type="Gene3D" id="3.40.50.12790">
    <property type="entry name" value="FHIPEP family, domain 4"/>
    <property type="match status" value="1"/>
</dbReference>
<dbReference type="PANTHER" id="PTHR30161">
    <property type="entry name" value="FLAGELLAR EXPORT PROTEIN, MEMBRANE FLHA SUBUNIT-RELATED"/>
    <property type="match status" value="1"/>
</dbReference>
<keyword evidence="7" id="KW-0653">Protein transport</keyword>
<evidence type="ECO:0000313" key="8">
    <source>
        <dbReference type="EMBL" id="MDT7041903.1"/>
    </source>
</evidence>
<keyword evidence="5 7" id="KW-1133">Transmembrane helix</keyword>
<evidence type="ECO:0000256" key="7">
    <source>
        <dbReference type="RuleBase" id="RU364093"/>
    </source>
</evidence>
<keyword evidence="4 7" id="KW-0812">Transmembrane</keyword>
<feature type="transmembrane region" description="Helical" evidence="7">
    <location>
        <begin position="308"/>
        <end position="325"/>
    </location>
</feature>
<dbReference type="InterPro" id="IPR001712">
    <property type="entry name" value="T3SS_FHIPEP"/>
</dbReference>
<dbReference type="Gene3D" id="1.10.8.540">
    <property type="entry name" value="FHIPEP family, domain 3"/>
    <property type="match status" value="1"/>
</dbReference>
<keyword evidence="8" id="KW-0282">Flagellum</keyword>
<keyword evidence="9" id="KW-1185">Reference proteome</keyword>
<dbReference type="PANTHER" id="PTHR30161:SF1">
    <property type="entry name" value="FLAGELLAR BIOSYNTHESIS PROTEIN FLHA-RELATED"/>
    <property type="match status" value="1"/>
</dbReference>
<dbReference type="InterPro" id="IPR006301">
    <property type="entry name" value="FlhA"/>
</dbReference>
<keyword evidence="7" id="KW-0813">Transport</keyword>
<gene>
    <name evidence="7 8" type="primary">flhA</name>
    <name evidence="8" type="ORF">PPG34_06030</name>
</gene>
<keyword evidence="6 7" id="KW-0472">Membrane</keyword>
<accession>A0ABU3K6D5</accession>
<dbReference type="InterPro" id="IPR025505">
    <property type="entry name" value="FHIPEP_CS"/>
</dbReference>
<sequence length="699" mass="75046">MAVSSTIEKPGAMFGSYNDFLLPMGVIGLLMLMLVPLPPLLLDLFLSFSITLAILVLFVTMNAKRPIDFSVFPSVLLLVTLFRLALNIASTRVILLNGSEGMSAAGEVIKSFGSFVVGGNFAVGIVVFSILVIINFVVITKGAGRIAEVAARFTLDAMPGKQMSIDADLNAGLIDEATARRRREDIAEEADFYGSMDGASKFVRGDAIASIIIILINIVGGLAIGVLEYGMPLVEAAHTFTLLTVGDALVAQIPALIISTAAGIIITRAASSTNLGEQITKQIFVNPDLIGMVAGILFLLGLTPGLPHFAFLLLGAMVAGLAYALKEHQKTAAVKEKAAAPKKGEEGAKGDAPDVVTPPDLLELHVGYGLVPLVDVAQGGELLERIRGIRKQTGQELGLVVPPVHIRDNLQLRPNEYSIMLKGVQVAKGEVVPRHLLAINPGQATGELEGKPAQDPCFGLPAVWISSQTKEKAQVEGYTVVDCGSVIATHLTEIIRANGYELIGRQEVQSLLENIAKTHPKVVDDLIPTLLPLGTVVRILKNLLKERVSIRDLRTILESVADYATQVKDPDVLTDYARQSLGRTITSQFITPDGLLPVISLDPGLDRRLVDALRPSPTGEVQSMSPTFVNTFLENVRRSIERVITRGYQPVLLCSHVIRSHVYRLVAPSVQALTVLSPNEIDVKAKIQAIEVVRMPDEA</sequence>
<feature type="transmembrane region" description="Helical" evidence="7">
    <location>
        <begin position="44"/>
        <end position="63"/>
    </location>
</feature>
<organism evidence="8 9">
    <name type="scientific">Candidatus Nitronereus thalassa</name>
    <dbReference type="NCBI Taxonomy" id="3020898"/>
    <lineage>
        <taxon>Bacteria</taxon>
        <taxon>Pseudomonadati</taxon>
        <taxon>Nitrospirota</taxon>
        <taxon>Nitrospiria</taxon>
        <taxon>Nitrospirales</taxon>
        <taxon>Nitrospiraceae</taxon>
        <taxon>Candidatus Nitronereus</taxon>
    </lineage>
</organism>
<dbReference type="EMBL" id="JAQOUE010000001">
    <property type="protein sequence ID" value="MDT7041903.1"/>
    <property type="molecule type" value="Genomic_DNA"/>
</dbReference>
<feature type="transmembrane region" description="Helical" evidence="7">
    <location>
        <begin position="115"/>
        <end position="138"/>
    </location>
</feature>
<feature type="transmembrane region" description="Helical" evidence="7">
    <location>
        <begin position="249"/>
        <end position="271"/>
    </location>
</feature>
<comment type="caution">
    <text evidence="8">The sequence shown here is derived from an EMBL/GenBank/DDBJ whole genome shotgun (WGS) entry which is preliminary data.</text>
</comment>
<evidence type="ECO:0000256" key="6">
    <source>
        <dbReference type="ARBA" id="ARBA00023136"/>
    </source>
</evidence>
<keyword evidence="7" id="KW-1005">Bacterial flagellum biogenesis</keyword>
<comment type="function">
    <text evidence="7">Required for formation of the rod structure of the flagellar apparatus. Together with FliI and FliH, may constitute the export apparatus of flagellin.</text>
</comment>
<evidence type="ECO:0000256" key="4">
    <source>
        <dbReference type="ARBA" id="ARBA00022692"/>
    </source>
</evidence>
<dbReference type="PIRSF" id="PIRSF005419">
    <property type="entry name" value="FlhA"/>
    <property type="match status" value="1"/>
</dbReference>
<feature type="transmembrane region" description="Helical" evidence="7">
    <location>
        <begin position="207"/>
        <end position="229"/>
    </location>
</feature>
<dbReference type="InterPro" id="IPR042196">
    <property type="entry name" value="FHIPEP_4"/>
</dbReference>
<feature type="transmembrane region" description="Helical" evidence="7">
    <location>
        <begin position="75"/>
        <end position="95"/>
    </location>
</feature>
<keyword evidence="3 7" id="KW-1003">Cell membrane</keyword>
<reference evidence="8 9" key="1">
    <citation type="journal article" date="2023" name="ISME J.">
        <title>Cultivation and genomic characterization of novel and ubiquitous marine nitrite-oxidizing bacteria from the Nitrospirales.</title>
        <authorList>
            <person name="Mueller A.J."/>
            <person name="Daebeler A."/>
            <person name="Herbold C.W."/>
            <person name="Kirkegaard R.H."/>
            <person name="Daims H."/>
        </authorList>
    </citation>
    <scope>NUCLEOTIDE SEQUENCE [LARGE SCALE GENOMIC DNA]</scope>
    <source>
        <strain evidence="8 9">EB</strain>
    </source>
</reference>
<dbReference type="PROSITE" id="PS00994">
    <property type="entry name" value="FHIPEP"/>
    <property type="match status" value="1"/>
</dbReference>